<organism evidence="1 2">
    <name type="scientific">Paractinoplanes brasiliensis</name>
    <dbReference type="NCBI Taxonomy" id="52695"/>
    <lineage>
        <taxon>Bacteria</taxon>
        <taxon>Bacillati</taxon>
        <taxon>Actinomycetota</taxon>
        <taxon>Actinomycetes</taxon>
        <taxon>Micromonosporales</taxon>
        <taxon>Micromonosporaceae</taxon>
        <taxon>Paractinoplanes</taxon>
    </lineage>
</organism>
<dbReference type="AlphaFoldDB" id="A0A4R6JS06"/>
<evidence type="ECO:0000313" key="2">
    <source>
        <dbReference type="Proteomes" id="UP000294901"/>
    </source>
</evidence>
<evidence type="ECO:0000313" key="1">
    <source>
        <dbReference type="EMBL" id="TDO38502.1"/>
    </source>
</evidence>
<keyword evidence="2" id="KW-1185">Reference proteome</keyword>
<comment type="caution">
    <text evidence="1">The sequence shown here is derived from an EMBL/GenBank/DDBJ whole genome shotgun (WGS) entry which is preliminary data.</text>
</comment>
<proteinExistence type="predicted"/>
<protein>
    <submittedName>
        <fullName evidence="1">Uncharacterized protein</fullName>
    </submittedName>
</protein>
<dbReference type="EMBL" id="SNWR01000001">
    <property type="protein sequence ID" value="TDO38502.1"/>
    <property type="molecule type" value="Genomic_DNA"/>
</dbReference>
<name>A0A4R6JS06_9ACTN</name>
<reference evidence="1 2" key="1">
    <citation type="submission" date="2019-03" db="EMBL/GenBank/DDBJ databases">
        <title>Sequencing the genomes of 1000 actinobacteria strains.</title>
        <authorList>
            <person name="Klenk H.-P."/>
        </authorList>
    </citation>
    <scope>NUCLEOTIDE SEQUENCE [LARGE SCALE GENOMIC DNA]</scope>
    <source>
        <strain evidence="1 2">DSM 43805</strain>
    </source>
</reference>
<sequence length="118" mass="13418">MVATGWEAVHPDLRRMRATKAPIYVGGFESGEMWWCLGAFVGRPLRADRVEMNPEWFIPEEVCPSPRDERFADVIEGEGAWDPRRWWWAVSAFSRSVFCGLQDRVGWIRSSELGGSGG</sequence>
<accession>A0A4R6JS06</accession>
<gene>
    <name evidence="1" type="ORF">C8E87_2158</name>
</gene>
<dbReference type="Proteomes" id="UP000294901">
    <property type="component" value="Unassembled WGS sequence"/>
</dbReference>